<keyword evidence="9" id="KW-0949">S-adenosyl-L-methionine</keyword>
<dbReference type="EMBL" id="CALNXJ010000022">
    <property type="protein sequence ID" value="CAH3126602.1"/>
    <property type="molecule type" value="Genomic_DNA"/>
</dbReference>
<name>A0AAU9WUQ5_9CNID</name>
<evidence type="ECO:0000256" key="6">
    <source>
        <dbReference type="ARBA" id="ARBA00018045"/>
    </source>
</evidence>
<dbReference type="SUPFAM" id="SSF50965">
    <property type="entry name" value="Galactose oxidase, central domain"/>
    <property type="match status" value="1"/>
</dbReference>
<dbReference type="InterPro" id="IPR015915">
    <property type="entry name" value="Kelch-typ_b-propeller"/>
</dbReference>
<dbReference type="Proteomes" id="UP001159428">
    <property type="component" value="Unassembled WGS sequence"/>
</dbReference>
<keyword evidence="8" id="KW-0808">Transferase</keyword>
<dbReference type="InterPro" id="IPR029063">
    <property type="entry name" value="SAM-dependent_MTases_sf"/>
</dbReference>
<dbReference type="EC" id="2.1.1.290" evidence="5"/>
<dbReference type="InterPro" id="IPR007213">
    <property type="entry name" value="Ppm1/Ppm2/Tcmp"/>
</dbReference>
<dbReference type="PANTHER" id="PTHR46529">
    <property type="entry name" value="TRNA WYBUTOSINE-SYNTHESIZING PROTEIN 4"/>
    <property type="match status" value="1"/>
</dbReference>
<evidence type="ECO:0000313" key="14">
    <source>
        <dbReference type="EMBL" id="CAH3126602.1"/>
    </source>
</evidence>
<comment type="pathway">
    <text evidence="2">tRNA modification; wybutosine-tRNA(Phe) biosynthesis.</text>
</comment>
<dbReference type="PANTHER" id="PTHR46529:SF1">
    <property type="entry name" value="TRNA WYBUTOSINE-SYNTHESIZING PROTEIN 4"/>
    <property type="match status" value="1"/>
</dbReference>
<dbReference type="Gene3D" id="3.40.50.150">
    <property type="entry name" value="Vaccinia Virus protein VP39"/>
    <property type="match status" value="1"/>
</dbReference>
<dbReference type="InterPro" id="IPR011043">
    <property type="entry name" value="Gal_Oxase/kelch_b-propeller"/>
</dbReference>
<evidence type="ECO:0000256" key="12">
    <source>
        <dbReference type="ARBA" id="ARBA00030847"/>
    </source>
</evidence>
<keyword evidence="7" id="KW-0489">Methyltransferase</keyword>
<dbReference type="GO" id="GO:0008175">
    <property type="term" value="F:tRNA methyltransferase activity"/>
    <property type="evidence" value="ECO:0007669"/>
    <property type="project" value="TreeGrafter"/>
</dbReference>
<gene>
    <name evidence="14" type="ORF">PMEA_00012866</name>
</gene>
<dbReference type="InterPro" id="IPR037293">
    <property type="entry name" value="Gal_Oxidase_central_sf"/>
</dbReference>
<keyword evidence="15" id="KW-1185">Reference proteome</keyword>
<keyword evidence="10" id="KW-0819">tRNA processing</keyword>
<accession>A0AAU9WUQ5</accession>
<proteinExistence type="inferred from homology"/>
<evidence type="ECO:0000256" key="11">
    <source>
        <dbReference type="ARBA" id="ARBA00029750"/>
    </source>
</evidence>
<evidence type="ECO:0000256" key="1">
    <source>
        <dbReference type="ARBA" id="ARBA00001806"/>
    </source>
</evidence>
<evidence type="ECO:0000256" key="5">
    <source>
        <dbReference type="ARBA" id="ARBA00012779"/>
    </source>
</evidence>
<organism evidence="14 15">
    <name type="scientific">Pocillopora meandrina</name>
    <dbReference type="NCBI Taxonomy" id="46732"/>
    <lineage>
        <taxon>Eukaryota</taxon>
        <taxon>Metazoa</taxon>
        <taxon>Cnidaria</taxon>
        <taxon>Anthozoa</taxon>
        <taxon>Hexacorallia</taxon>
        <taxon>Scleractinia</taxon>
        <taxon>Astrocoeniina</taxon>
        <taxon>Pocilloporidae</taxon>
        <taxon>Pocillopora</taxon>
    </lineage>
</organism>
<evidence type="ECO:0000256" key="7">
    <source>
        <dbReference type="ARBA" id="ARBA00022603"/>
    </source>
</evidence>
<evidence type="ECO:0000313" key="15">
    <source>
        <dbReference type="Proteomes" id="UP001159428"/>
    </source>
</evidence>
<dbReference type="Pfam" id="PF24681">
    <property type="entry name" value="Kelch_KLHDC2_KLHL20_DRC7"/>
    <property type="match status" value="1"/>
</dbReference>
<dbReference type="Gene3D" id="2.120.10.80">
    <property type="entry name" value="Kelch-type beta propeller"/>
    <property type="match status" value="1"/>
</dbReference>
<evidence type="ECO:0000256" key="2">
    <source>
        <dbReference type="ARBA" id="ARBA00004797"/>
    </source>
</evidence>
<dbReference type="GO" id="GO:0031591">
    <property type="term" value="P:wybutosine biosynthetic process"/>
    <property type="evidence" value="ECO:0007669"/>
    <property type="project" value="TreeGrafter"/>
</dbReference>
<dbReference type="SUPFAM" id="SSF53335">
    <property type="entry name" value="S-adenosyl-L-methionine-dependent methyltransferases"/>
    <property type="match status" value="1"/>
</dbReference>
<dbReference type="Pfam" id="PF04072">
    <property type="entry name" value="LCM"/>
    <property type="match status" value="1"/>
</dbReference>
<evidence type="ECO:0000256" key="4">
    <source>
        <dbReference type="ARBA" id="ARBA00012155"/>
    </source>
</evidence>
<evidence type="ECO:0000256" key="8">
    <source>
        <dbReference type="ARBA" id="ARBA00022679"/>
    </source>
</evidence>
<dbReference type="Gene3D" id="2.130.10.80">
    <property type="entry name" value="Galactose oxidase/kelch, beta-propeller"/>
    <property type="match status" value="1"/>
</dbReference>
<evidence type="ECO:0000256" key="9">
    <source>
        <dbReference type="ARBA" id="ARBA00022691"/>
    </source>
</evidence>
<evidence type="ECO:0000256" key="10">
    <source>
        <dbReference type="ARBA" id="ARBA00022694"/>
    </source>
</evidence>
<sequence>MEHFKGKRDIQVQGTNDRATLSKFSTVTHGYYEDKFLQYFVSKTARRAPIIHWSYYIRAKAIQYMVKGFLQSLRLKKCAYKQIVSVGAGFDTLFFSLSSEAFLKDTKYFEIDFPEVAKQKASLILQHKELFQGIGKILTENKQWLGGGIDGEKYTLLGCNLKNRSMLENCLLKCGLDTSLPTLLLSEVVLTYMDPPESSTAIIGWAADFFKSAMFVMFEQVSPHDPFGIKMINHFKDSVGAPLFATEAFPTRQSQIQRFMGEGWPLVRCPTLNFFYYDTLPEEEKRRVENVEPFDEFEEWHLMCSHYIVLAAFKGICQDVCEELLSQLNAKGIHDDSSLHENVKCTVRVMDVVPSRDKLKRLGHAATPLSNGAVLITGGFGLENGKHQRLDGIQLLRTVEGNLHCADILPDSERTLGGRMFHTATRLNDTDILIYGGRTSPSNPCKETILISLDNKDETKPLHCTNGDVTSRPSYKYTIYSCQGDIPEPRWRHTATHVTLPDGSESLLIFGGRTSSCLALGDCYLLNIKSKTWNKIFIKGDAATPRHSHSACVWNNHVVLTGGLDANLQALSIVQTMETDVNSVKLRTLSVDPPLPPRYSNTAHVVDENLFLIGGVIPNSSHPAGVVVLNLKNLTWKSYTLPVRSTPSIPLMLHNHCSVRWEDSQGFMVLGGGGNCFSFGTHFNDGPVFIDLPPPGEAAASK</sequence>
<evidence type="ECO:0000256" key="3">
    <source>
        <dbReference type="ARBA" id="ARBA00010703"/>
    </source>
</evidence>
<comment type="catalytic activity">
    <reaction evidence="13">
        <text>7-[(3S)-(3-amino-3-methoxycarbonyl)propyl]wyosine(37) in tRNA(Phe) + S-adenosyl-L-methionine + CO2 = wybutosine(37) in tRNA(Phe) + S-adenosyl-L-homocysteine + 2 H(+)</text>
        <dbReference type="Rhea" id="RHEA:37119"/>
        <dbReference type="Rhea" id="RHEA-COMP:11844"/>
        <dbReference type="Rhea" id="RHEA-COMP:11847"/>
        <dbReference type="ChEBI" id="CHEBI:15378"/>
        <dbReference type="ChEBI" id="CHEBI:16526"/>
        <dbReference type="ChEBI" id="CHEBI:57856"/>
        <dbReference type="ChEBI" id="CHEBI:59789"/>
        <dbReference type="ChEBI" id="CHEBI:73544"/>
        <dbReference type="ChEBI" id="CHEBI:74275"/>
        <dbReference type="EC" id="2.3.1.231"/>
    </reaction>
</comment>
<comment type="similarity">
    <text evidence="3">Belongs to the methyltransferase superfamily. LCMT family.</text>
</comment>
<protein>
    <recommendedName>
        <fullName evidence="6">tRNA wybutosine-synthesizing protein 4</fullName>
        <ecNumber evidence="5">2.1.1.290</ecNumber>
        <ecNumber evidence="4">2.3.1.231</ecNumber>
    </recommendedName>
    <alternativeName>
        <fullName evidence="12">tRNA(Phe) (7-(3-amino-3-(methoxycarbonyl)propyl)wyosine(37)-N)-methoxycarbonyltransferase</fullName>
    </alternativeName>
    <alternativeName>
        <fullName evidence="11">tRNA(Phe) (7-(3-amino-3-carboxypropyl)wyosine(37)-O)-methyltransferase</fullName>
    </alternativeName>
</protein>
<dbReference type="GO" id="GO:0030488">
    <property type="term" value="P:tRNA methylation"/>
    <property type="evidence" value="ECO:0007669"/>
    <property type="project" value="TreeGrafter"/>
</dbReference>
<comment type="caution">
    <text evidence="14">The sequence shown here is derived from an EMBL/GenBank/DDBJ whole genome shotgun (WGS) entry which is preliminary data.</text>
</comment>
<reference evidence="14 15" key="1">
    <citation type="submission" date="2022-05" db="EMBL/GenBank/DDBJ databases">
        <authorList>
            <consortium name="Genoscope - CEA"/>
            <person name="William W."/>
        </authorList>
    </citation>
    <scope>NUCLEOTIDE SEQUENCE [LARGE SCALE GENOMIC DNA]</scope>
</reference>
<evidence type="ECO:0000256" key="13">
    <source>
        <dbReference type="ARBA" id="ARBA00049250"/>
    </source>
</evidence>
<dbReference type="AlphaFoldDB" id="A0AAU9WUQ5"/>
<dbReference type="EC" id="2.3.1.231" evidence="4"/>
<comment type="catalytic activity">
    <reaction evidence="1">
        <text>7-[(3S)-3-amino-3-carboxypropyl]wyosine(37) in tRNA(Phe) + S-adenosyl-L-methionine = 7-[(3S)-(3-amino-3-methoxycarbonyl)propyl]wyosine(37) in tRNA(Phe) + S-adenosyl-L-homocysteine</text>
        <dbReference type="Rhea" id="RHEA:36903"/>
        <dbReference type="Rhea" id="RHEA-COMP:10379"/>
        <dbReference type="Rhea" id="RHEA-COMP:11844"/>
        <dbReference type="ChEBI" id="CHEBI:57856"/>
        <dbReference type="ChEBI" id="CHEBI:59789"/>
        <dbReference type="ChEBI" id="CHEBI:73543"/>
        <dbReference type="ChEBI" id="CHEBI:74275"/>
        <dbReference type="EC" id="2.1.1.290"/>
    </reaction>
</comment>